<accession>A0A8S3S0I9</accession>
<organism evidence="1 2">
    <name type="scientific">Mytilus edulis</name>
    <name type="common">Blue mussel</name>
    <dbReference type="NCBI Taxonomy" id="6550"/>
    <lineage>
        <taxon>Eukaryota</taxon>
        <taxon>Metazoa</taxon>
        <taxon>Spiralia</taxon>
        <taxon>Lophotrochozoa</taxon>
        <taxon>Mollusca</taxon>
        <taxon>Bivalvia</taxon>
        <taxon>Autobranchia</taxon>
        <taxon>Pteriomorphia</taxon>
        <taxon>Mytilida</taxon>
        <taxon>Mytiloidea</taxon>
        <taxon>Mytilidae</taxon>
        <taxon>Mytilinae</taxon>
        <taxon>Mytilus</taxon>
    </lineage>
</organism>
<dbReference type="AlphaFoldDB" id="A0A8S3S0I9"/>
<proteinExistence type="predicted"/>
<gene>
    <name evidence="1" type="ORF">MEDL_29169</name>
</gene>
<evidence type="ECO:0000313" key="2">
    <source>
        <dbReference type="Proteomes" id="UP000683360"/>
    </source>
</evidence>
<dbReference type="OrthoDB" id="6162238at2759"/>
<comment type="caution">
    <text evidence="1">The sequence shown here is derived from an EMBL/GenBank/DDBJ whole genome shotgun (WGS) entry which is preliminary data.</text>
</comment>
<keyword evidence="2" id="KW-1185">Reference proteome</keyword>
<reference evidence="1" key="1">
    <citation type="submission" date="2021-03" db="EMBL/GenBank/DDBJ databases">
        <authorList>
            <person name="Bekaert M."/>
        </authorList>
    </citation>
    <scope>NUCLEOTIDE SEQUENCE</scope>
</reference>
<protein>
    <submittedName>
        <fullName evidence="1">Uncharacterized protein</fullName>
    </submittedName>
</protein>
<evidence type="ECO:0000313" key="1">
    <source>
        <dbReference type="EMBL" id="CAG2215377.1"/>
    </source>
</evidence>
<dbReference type="EMBL" id="CAJPWZ010001442">
    <property type="protein sequence ID" value="CAG2215377.1"/>
    <property type="molecule type" value="Genomic_DNA"/>
</dbReference>
<sequence>MHFKCIVKEAPDDNRPMCDAGAEQGDNGHDINMHEDNDMDIDVNDTNTKVIDAHYILRLRADYHLSQSAVKRDALGYLIPFKKQLEQLLSMKEVQECLQEDVRVTNKMTDFYDGRYMSKAFYQNHPDALLFALYYDDFEIANPIGAHRKKHKLSIFYWSLLNISPEFRFKVQTVQLIGVAKTSYIKKFGSNVILSDFVDGMKKLYTGCDILVGSELRKLFGTLYCVLGIPQQHSIWVALKKVLVLQKSLVEPVK</sequence>
<dbReference type="Proteomes" id="UP000683360">
    <property type="component" value="Unassembled WGS sequence"/>
</dbReference>
<name>A0A8S3S0I9_MYTED</name>